<feature type="coiled-coil region" evidence="2">
    <location>
        <begin position="302"/>
        <end position="330"/>
    </location>
</feature>
<evidence type="ECO:0000313" key="3">
    <source>
        <dbReference type="EMBL" id="CAJ1404781.1"/>
    </source>
</evidence>
<dbReference type="Gene3D" id="3.40.50.10540">
    <property type="entry name" value="Crotonobetainyl-coa:carnitine coa-transferase, domain 1"/>
    <property type="match status" value="1"/>
</dbReference>
<dbReference type="AlphaFoldDB" id="A0AA36NI81"/>
<dbReference type="PANTHER" id="PTHR48228">
    <property type="entry name" value="SUCCINYL-COA--D-CITRAMALATE COA-TRANSFERASE"/>
    <property type="match status" value="1"/>
</dbReference>
<comment type="similarity">
    <text evidence="1">Belongs to the CoA-transferase III family.</text>
</comment>
<organism evidence="3 4">
    <name type="scientific">Effrenium voratum</name>
    <dbReference type="NCBI Taxonomy" id="2562239"/>
    <lineage>
        <taxon>Eukaryota</taxon>
        <taxon>Sar</taxon>
        <taxon>Alveolata</taxon>
        <taxon>Dinophyceae</taxon>
        <taxon>Suessiales</taxon>
        <taxon>Symbiodiniaceae</taxon>
        <taxon>Effrenium</taxon>
    </lineage>
</organism>
<keyword evidence="2" id="KW-0175">Coiled coil</keyword>
<dbReference type="SUPFAM" id="SSF89796">
    <property type="entry name" value="CoA-transferase family III (CaiB/BaiF)"/>
    <property type="match status" value="1"/>
</dbReference>
<dbReference type="Proteomes" id="UP001178507">
    <property type="component" value="Unassembled WGS sequence"/>
</dbReference>
<gene>
    <name evidence="3" type="ORF">EVOR1521_LOCUS27165</name>
</gene>
<dbReference type="GO" id="GO:0003824">
    <property type="term" value="F:catalytic activity"/>
    <property type="evidence" value="ECO:0007669"/>
    <property type="project" value="InterPro"/>
</dbReference>
<dbReference type="EMBL" id="CAUJNA010003556">
    <property type="protein sequence ID" value="CAJ1404781.1"/>
    <property type="molecule type" value="Genomic_DNA"/>
</dbReference>
<keyword evidence="4" id="KW-1185">Reference proteome</keyword>
<dbReference type="PANTHER" id="PTHR48228:SF5">
    <property type="entry name" value="ALPHA-METHYLACYL-COA RACEMASE"/>
    <property type="match status" value="1"/>
</dbReference>
<reference evidence="3" key="1">
    <citation type="submission" date="2023-08" db="EMBL/GenBank/DDBJ databases">
        <authorList>
            <person name="Chen Y."/>
            <person name="Shah S."/>
            <person name="Dougan E. K."/>
            <person name="Thang M."/>
            <person name="Chan C."/>
        </authorList>
    </citation>
    <scope>NUCLEOTIDE SEQUENCE</scope>
</reference>
<dbReference type="Pfam" id="PF02515">
    <property type="entry name" value="CoA_transf_3"/>
    <property type="match status" value="1"/>
</dbReference>
<accession>A0AA36NI81</accession>
<dbReference type="InterPro" id="IPR050509">
    <property type="entry name" value="CoA-transferase_III"/>
</dbReference>
<evidence type="ECO:0000256" key="2">
    <source>
        <dbReference type="SAM" id="Coils"/>
    </source>
</evidence>
<name>A0AA36NI81_9DINO</name>
<proteinExistence type="inferred from homology"/>
<dbReference type="InterPro" id="IPR003673">
    <property type="entry name" value="CoA-Trfase_fam_III"/>
</dbReference>
<dbReference type="InterPro" id="IPR023606">
    <property type="entry name" value="CoA-Trfase_III_dom_1_sf"/>
</dbReference>
<evidence type="ECO:0000313" key="4">
    <source>
        <dbReference type="Proteomes" id="UP001178507"/>
    </source>
</evidence>
<evidence type="ECO:0000256" key="1">
    <source>
        <dbReference type="ARBA" id="ARBA00008383"/>
    </source>
</evidence>
<protein>
    <submittedName>
        <fullName evidence="3">Uncharacterized protein</fullName>
    </submittedName>
</protein>
<comment type="caution">
    <text evidence="3">The sequence shown here is derived from an EMBL/GenBank/DDBJ whole genome shotgun (WGS) entry which is preliminary data.</text>
</comment>
<sequence>MLADLGAQVTKVERPQRPDPWKRTCPQLYQDLTCRKEVQQVNYTGVGGSDAKSGAPLPGQAALYRTLAEATVLVTNLPLAALEAWGLEPKRLREMFPHLIIVLITTWGCDVWARERELSSRKGGQESHAFWEASGLGQTFGVRSEPPGLGELSLAQLALGGLGAALLRQQRTGNGQLVQVSRHRAGVYCQRLSALEPPEPLSSPLLQTLDGRFLRLLGRGHQPHDAWVLLHAVGRRENLADQLGGGIEKLRQKLEGYSWEEIQKHQDELLACAREWTFEDLSKAFQDKGITWFVEEMRPTDAEALHRQRAEQLEALRQKQQDAAEKALEMGQRSSEFQQQLQEAKASAQAELHDRLVDQNEQQKKMELLREQFNTGVPPVIGVTIDAGEGLVSPLRGNRICPYCVIEIEHKPYSRLETAALEGTSPAWDYTGILPSFVFGDIVKFAVYHKEPLDVLCCSFHLSRRAAE</sequence>